<evidence type="ECO:0000256" key="1">
    <source>
        <dbReference type="ARBA" id="ARBA00023118"/>
    </source>
</evidence>
<dbReference type="NCBIfam" id="TIGR01868">
    <property type="entry name" value="casD_Cas5e"/>
    <property type="match status" value="1"/>
</dbReference>
<reference evidence="3" key="1">
    <citation type="journal article" date="2019" name="Int. J. Syst. Evol. Microbiol.">
        <title>The Global Catalogue of Microorganisms (GCM) 10K type strain sequencing project: providing services to taxonomists for standard genome sequencing and annotation.</title>
        <authorList>
            <consortium name="The Broad Institute Genomics Platform"/>
            <consortium name="The Broad Institute Genome Sequencing Center for Infectious Disease"/>
            <person name="Wu L."/>
            <person name="Ma J."/>
        </authorList>
    </citation>
    <scope>NUCLEOTIDE SEQUENCE [LARGE SCALE GENOMIC DNA]</scope>
    <source>
        <strain evidence="3">JCM 17137</strain>
    </source>
</reference>
<dbReference type="Proteomes" id="UP001500908">
    <property type="component" value="Unassembled WGS sequence"/>
</dbReference>
<dbReference type="NCBIfam" id="TIGR02593">
    <property type="entry name" value="CRISPR_cas5"/>
    <property type="match status" value="1"/>
</dbReference>
<accession>A0ABP7G6A7</accession>
<keyword evidence="3" id="KW-1185">Reference proteome</keyword>
<dbReference type="EMBL" id="BAABDD010000024">
    <property type="protein sequence ID" value="GAA3757375.1"/>
    <property type="molecule type" value="Genomic_DNA"/>
</dbReference>
<evidence type="ECO:0000313" key="3">
    <source>
        <dbReference type="Proteomes" id="UP001500908"/>
    </source>
</evidence>
<evidence type="ECO:0008006" key="4">
    <source>
        <dbReference type="Google" id="ProtNLM"/>
    </source>
</evidence>
<evidence type="ECO:0000313" key="2">
    <source>
        <dbReference type="EMBL" id="GAA3757375.1"/>
    </source>
</evidence>
<dbReference type="CDD" id="cd09756">
    <property type="entry name" value="Cas5_I-E"/>
    <property type="match status" value="1"/>
</dbReference>
<organism evidence="2 3">
    <name type="scientific">Salinactinospora qingdaonensis</name>
    <dbReference type="NCBI Taxonomy" id="702744"/>
    <lineage>
        <taxon>Bacteria</taxon>
        <taxon>Bacillati</taxon>
        <taxon>Actinomycetota</taxon>
        <taxon>Actinomycetes</taxon>
        <taxon>Streptosporangiales</taxon>
        <taxon>Nocardiopsidaceae</taxon>
        <taxon>Salinactinospora</taxon>
    </lineage>
</organism>
<sequence length="251" mass="28015">MSGLLLRLAGPLQSWGERSVYESRDTAGFPTRSGMLGLIAAAMGRPRGSALADFKPLCFTVRIDRPGVRIVDYHTAGGALPPPAKIPTADEKGRPTGKGTIQTWREYLADAAFTVAIEGPQALVDQVRTALRAPHWQPYLGRRSCPPNQPLLLDRPVDDPVTELKTRVPLARTRPATEHSVAVDFVFEDRHEDATIYTELRDDPDAFTVIDRTYRDRPLWQVTHHLSHELCAPRRTDYLDHLATYVTGSER</sequence>
<dbReference type="InterPro" id="IPR013422">
    <property type="entry name" value="CRISPR-assoc_prot_Cas5_N"/>
</dbReference>
<name>A0ABP7G6A7_9ACTN</name>
<proteinExistence type="predicted"/>
<dbReference type="Gene3D" id="3.30.70.2660">
    <property type="match status" value="1"/>
</dbReference>
<dbReference type="Pfam" id="PF09704">
    <property type="entry name" value="Cas_Cas5d"/>
    <property type="match status" value="1"/>
</dbReference>
<dbReference type="InterPro" id="IPR010147">
    <property type="entry name" value="CRISPR-assoc_prot_CasD"/>
</dbReference>
<dbReference type="RefSeq" id="WP_344974563.1">
    <property type="nucleotide sequence ID" value="NZ_BAABDD010000024.1"/>
</dbReference>
<keyword evidence="1" id="KW-0051">Antiviral defense</keyword>
<comment type="caution">
    <text evidence="2">The sequence shown here is derived from an EMBL/GenBank/DDBJ whole genome shotgun (WGS) entry which is preliminary data.</text>
</comment>
<dbReference type="InterPro" id="IPR021124">
    <property type="entry name" value="CRISPR-assoc_prot_Cas5"/>
</dbReference>
<gene>
    <name evidence="2" type="ORF">GCM10022402_39600</name>
</gene>
<protein>
    <recommendedName>
        <fullName evidence="4">CRISPR system Cascade subunit CasD</fullName>
    </recommendedName>
</protein>